<dbReference type="AlphaFoldDB" id="A0A5J9WUB1"/>
<organism evidence="1 2">
    <name type="scientific">Eragrostis curvula</name>
    <name type="common">weeping love grass</name>
    <dbReference type="NCBI Taxonomy" id="38414"/>
    <lineage>
        <taxon>Eukaryota</taxon>
        <taxon>Viridiplantae</taxon>
        <taxon>Streptophyta</taxon>
        <taxon>Embryophyta</taxon>
        <taxon>Tracheophyta</taxon>
        <taxon>Spermatophyta</taxon>
        <taxon>Magnoliopsida</taxon>
        <taxon>Liliopsida</taxon>
        <taxon>Poales</taxon>
        <taxon>Poaceae</taxon>
        <taxon>PACMAD clade</taxon>
        <taxon>Chloridoideae</taxon>
        <taxon>Eragrostideae</taxon>
        <taxon>Eragrostidinae</taxon>
        <taxon>Eragrostis</taxon>
    </lineage>
</organism>
<comment type="caution">
    <text evidence="1">The sequence shown here is derived from an EMBL/GenBank/DDBJ whole genome shotgun (WGS) entry which is preliminary data.</text>
</comment>
<dbReference type="EMBL" id="RWGY01000002">
    <property type="protein sequence ID" value="TVU51477.1"/>
    <property type="molecule type" value="Genomic_DNA"/>
</dbReference>
<accession>A0A5J9WUB1</accession>
<gene>
    <name evidence="1" type="ORF">EJB05_02909</name>
</gene>
<name>A0A5J9WUB1_9POAL</name>
<dbReference type="Gramene" id="TVU51477">
    <property type="protein sequence ID" value="TVU51477"/>
    <property type="gene ID" value="EJB05_02909"/>
</dbReference>
<evidence type="ECO:0000313" key="2">
    <source>
        <dbReference type="Proteomes" id="UP000324897"/>
    </source>
</evidence>
<keyword evidence="2" id="KW-1185">Reference proteome</keyword>
<reference evidence="1 2" key="1">
    <citation type="journal article" date="2019" name="Sci. Rep.">
        <title>A high-quality genome of Eragrostis curvula grass provides insights into Poaceae evolution and supports new strategies to enhance forage quality.</title>
        <authorList>
            <person name="Carballo J."/>
            <person name="Santos B.A.C.M."/>
            <person name="Zappacosta D."/>
            <person name="Garbus I."/>
            <person name="Selva J.P."/>
            <person name="Gallo C.A."/>
            <person name="Diaz A."/>
            <person name="Albertini E."/>
            <person name="Caccamo M."/>
            <person name="Echenique V."/>
        </authorList>
    </citation>
    <scope>NUCLEOTIDE SEQUENCE [LARGE SCALE GENOMIC DNA]</scope>
    <source>
        <strain evidence="2">cv. Victoria</strain>
        <tissue evidence="1">Leaf</tissue>
    </source>
</reference>
<proteinExistence type="predicted"/>
<protein>
    <submittedName>
        <fullName evidence="1">Uncharacterized protein</fullName>
    </submittedName>
</protein>
<evidence type="ECO:0000313" key="1">
    <source>
        <dbReference type="EMBL" id="TVU51477.1"/>
    </source>
</evidence>
<dbReference type="Proteomes" id="UP000324897">
    <property type="component" value="Chromosome 6"/>
</dbReference>
<sequence>MEPNPRRKDLIPVTRPPYLWSTVPSIPRWWRFKHFIWEIFPSKIKGQRSLRFVESNRND</sequence>
<feature type="non-terminal residue" evidence="1">
    <location>
        <position position="1"/>
    </location>
</feature>